<dbReference type="EMBL" id="KV449362">
    <property type="protein sequence ID" value="OAX31522.1"/>
    <property type="molecule type" value="Genomic_DNA"/>
</dbReference>
<evidence type="ECO:0000313" key="1">
    <source>
        <dbReference type="EMBL" id="OAX31522.1"/>
    </source>
</evidence>
<dbReference type="Proteomes" id="UP000092154">
    <property type="component" value="Unassembled WGS sequence"/>
</dbReference>
<gene>
    <name evidence="1" type="ORF">K503DRAFT_78219</name>
</gene>
<protein>
    <submittedName>
        <fullName evidence="1">Uncharacterized protein</fullName>
    </submittedName>
</protein>
<sequence length="95" mass="11216">MRQNLVGTVVLHRQWATMSTPCLKFKILERPSRFVLVPIRFEICDAHCRIPHWALHFVIIAIRAIFRHSPMPVSHRTVSDVQHVVERLGVWWKGR</sequence>
<proteinExistence type="predicted"/>
<organism evidence="1 2">
    <name type="scientific">Rhizopogon vinicolor AM-OR11-026</name>
    <dbReference type="NCBI Taxonomy" id="1314800"/>
    <lineage>
        <taxon>Eukaryota</taxon>
        <taxon>Fungi</taxon>
        <taxon>Dikarya</taxon>
        <taxon>Basidiomycota</taxon>
        <taxon>Agaricomycotina</taxon>
        <taxon>Agaricomycetes</taxon>
        <taxon>Agaricomycetidae</taxon>
        <taxon>Boletales</taxon>
        <taxon>Suillineae</taxon>
        <taxon>Rhizopogonaceae</taxon>
        <taxon>Rhizopogon</taxon>
    </lineage>
</organism>
<reference evidence="1 2" key="1">
    <citation type="submission" date="2016-06" db="EMBL/GenBank/DDBJ databases">
        <title>Comparative genomics of the ectomycorrhizal sister species Rhizopogon vinicolor and Rhizopogon vesiculosus (Basidiomycota: Boletales) reveals a divergence of the mating type B locus.</title>
        <authorList>
            <consortium name="DOE Joint Genome Institute"/>
            <person name="Mujic A.B."/>
            <person name="Kuo A."/>
            <person name="Tritt A."/>
            <person name="Lipzen A."/>
            <person name="Chen C."/>
            <person name="Johnson J."/>
            <person name="Sharma A."/>
            <person name="Barry K."/>
            <person name="Grigoriev I.V."/>
            <person name="Spatafora J.W."/>
        </authorList>
    </citation>
    <scope>NUCLEOTIDE SEQUENCE [LARGE SCALE GENOMIC DNA]</scope>
    <source>
        <strain evidence="1 2">AM-OR11-026</strain>
    </source>
</reference>
<keyword evidence="2" id="KW-1185">Reference proteome</keyword>
<dbReference type="AlphaFoldDB" id="A0A1B7MG00"/>
<evidence type="ECO:0000313" key="2">
    <source>
        <dbReference type="Proteomes" id="UP000092154"/>
    </source>
</evidence>
<name>A0A1B7MG00_9AGAM</name>
<dbReference type="InParanoid" id="A0A1B7MG00"/>
<accession>A0A1B7MG00</accession>